<evidence type="ECO:0000259" key="7">
    <source>
        <dbReference type="PROSITE" id="PS51462"/>
    </source>
</evidence>
<sequence>MTEIRKAATLVIIRDGAEGNIEVLAIKRAQTMRFLPGFLAFPGGAADASDAELCKLAYGAPRCAEDEDDPTFAVTALREAAEEIGWLLAVRDSTQAIRDVPLSPEEQAELCGEGSTLAAWLSARHLAFDLGRLRRIGRFVTPPTQPRRFDTRFYLCQSHGVGEPRVHGAELERAAWIPARDALAKIESGQIPAVRPTIAVLRALAACKDARSAMETLCVGPLPASGAESRSSTARDAGMGDT</sequence>
<organism evidence="8 9">
    <name type="scientific">Alicyclobacillus vulcanalis</name>
    <dbReference type="NCBI Taxonomy" id="252246"/>
    <lineage>
        <taxon>Bacteria</taxon>
        <taxon>Bacillati</taxon>
        <taxon>Bacillota</taxon>
        <taxon>Bacilli</taxon>
        <taxon>Bacillales</taxon>
        <taxon>Alicyclobacillaceae</taxon>
        <taxon>Alicyclobacillus</taxon>
    </lineage>
</organism>
<dbReference type="Gene3D" id="3.90.79.10">
    <property type="entry name" value="Nucleoside Triphosphate Pyrophosphohydrolase"/>
    <property type="match status" value="1"/>
</dbReference>
<dbReference type="PROSITE" id="PS51462">
    <property type="entry name" value="NUDIX"/>
    <property type="match status" value="1"/>
</dbReference>
<proteinExistence type="predicted"/>
<comment type="cofactor">
    <cofactor evidence="1">
        <name>Mn(2+)</name>
        <dbReference type="ChEBI" id="CHEBI:29035"/>
    </cofactor>
</comment>
<evidence type="ECO:0000256" key="1">
    <source>
        <dbReference type="ARBA" id="ARBA00001936"/>
    </source>
</evidence>
<accession>A0A1N7LXD0</accession>
<dbReference type="CDD" id="cd18870">
    <property type="entry name" value="NUDIX_AcylCoAdiphos_Nudt19"/>
    <property type="match status" value="1"/>
</dbReference>
<dbReference type="PANTHER" id="PTHR12318:SF0">
    <property type="entry name" value="ACYL-COENZYME A DIPHOSPHATASE NUDT19"/>
    <property type="match status" value="1"/>
</dbReference>
<feature type="domain" description="Nudix hydrolase" evidence="7">
    <location>
        <begin position="4"/>
        <end position="199"/>
    </location>
</feature>
<dbReference type="InterPro" id="IPR000086">
    <property type="entry name" value="NUDIX_hydrolase_dom"/>
</dbReference>
<keyword evidence="4" id="KW-0378">Hydrolase</keyword>
<comment type="cofactor">
    <cofactor evidence="2">
        <name>Mg(2+)</name>
        <dbReference type="ChEBI" id="CHEBI:18420"/>
    </cofactor>
</comment>
<dbReference type="EMBL" id="FTOO01000004">
    <property type="protein sequence ID" value="SIS78477.1"/>
    <property type="molecule type" value="Genomic_DNA"/>
</dbReference>
<dbReference type="RefSeq" id="WP_076346097.1">
    <property type="nucleotide sequence ID" value="NZ_FTOO01000004.1"/>
</dbReference>
<evidence type="ECO:0000256" key="3">
    <source>
        <dbReference type="ARBA" id="ARBA00022723"/>
    </source>
</evidence>
<evidence type="ECO:0000256" key="4">
    <source>
        <dbReference type="ARBA" id="ARBA00022801"/>
    </source>
</evidence>
<dbReference type="Proteomes" id="UP000186156">
    <property type="component" value="Unassembled WGS sequence"/>
</dbReference>
<dbReference type="AlphaFoldDB" id="A0A1N7LXD0"/>
<keyword evidence="9" id="KW-1185">Reference proteome</keyword>
<dbReference type="InterPro" id="IPR015797">
    <property type="entry name" value="NUDIX_hydrolase-like_dom_sf"/>
</dbReference>
<dbReference type="STRING" id="252246.SAMN05421799_10451"/>
<evidence type="ECO:0000313" key="8">
    <source>
        <dbReference type="EMBL" id="SIS78477.1"/>
    </source>
</evidence>
<dbReference type="GO" id="GO:0046872">
    <property type="term" value="F:metal ion binding"/>
    <property type="evidence" value="ECO:0007669"/>
    <property type="project" value="UniProtKB-KW"/>
</dbReference>
<protein>
    <recommendedName>
        <fullName evidence="7">Nudix hydrolase domain-containing protein</fullName>
    </recommendedName>
</protein>
<keyword evidence="6" id="KW-0464">Manganese</keyword>
<evidence type="ECO:0000256" key="2">
    <source>
        <dbReference type="ARBA" id="ARBA00001946"/>
    </source>
</evidence>
<evidence type="ECO:0000313" key="9">
    <source>
        <dbReference type="Proteomes" id="UP000186156"/>
    </source>
</evidence>
<dbReference type="GO" id="GO:0016818">
    <property type="term" value="F:hydrolase activity, acting on acid anhydrides, in phosphorus-containing anhydrides"/>
    <property type="evidence" value="ECO:0007669"/>
    <property type="project" value="InterPro"/>
</dbReference>
<dbReference type="OrthoDB" id="9788263at2"/>
<keyword evidence="3" id="KW-0479">Metal-binding</keyword>
<dbReference type="InterPro" id="IPR039121">
    <property type="entry name" value="NUDT19"/>
</dbReference>
<evidence type="ECO:0000256" key="5">
    <source>
        <dbReference type="ARBA" id="ARBA00022842"/>
    </source>
</evidence>
<name>A0A1N7LXD0_9BACL</name>
<dbReference type="PANTHER" id="PTHR12318">
    <property type="entry name" value="TESTOSTERONE-REGULATED PROTEIN RP2"/>
    <property type="match status" value="1"/>
</dbReference>
<keyword evidence="5" id="KW-0460">Magnesium</keyword>
<evidence type="ECO:0000256" key="6">
    <source>
        <dbReference type="ARBA" id="ARBA00023211"/>
    </source>
</evidence>
<dbReference type="SUPFAM" id="SSF55811">
    <property type="entry name" value="Nudix"/>
    <property type="match status" value="1"/>
</dbReference>
<reference evidence="9" key="1">
    <citation type="submission" date="2017-01" db="EMBL/GenBank/DDBJ databases">
        <authorList>
            <person name="Varghese N."/>
            <person name="Submissions S."/>
        </authorList>
    </citation>
    <scope>NUCLEOTIDE SEQUENCE [LARGE SCALE GENOMIC DNA]</scope>
    <source>
        <strain evidence="9">DSM 16176</strain>
    </source>
</reference>
<gene>
    <name evidence="8" type="ORF">SAMN05421799_10451</name>
</gene>